<keyword evidence="3" id="KW-1185">Reference proteome</keyword>
<evidence type="ECO:0000313" key="3">
    <source>
        <dbReference type="Proteomes" id="UP000326757"/>
    </source>
</evidence>
<proteinExistence type="predicted"/>
<reference evidence="2 3" key="1">
    <citation type="submission" date="2019-06" db="EMBL/GenBank/DDBJ databases">
        <title>Genome Sequence of the Brown Rot Fungal Pathogen Monilinia laxa.</title>
        <authorList>
            <person name="De Miccolis Angelini R.M."/>
            <person name="Landi L."/>
            <person name="Abate D."/>
            <person name="Pollastro S."/>
            <person name="Romanazzi G."/>
            <person name="Faretra F."/>
        </authorList>
    </citation>
    <scope>NUCLEOTIDE SEQUENCE [LARGE SCALE GENOMIC DNA]</scope>
    <source>
        <strain evidence="2 3">Mlax316</strain>
    </source>
</reference>
<feature type="compositionally biased region" description="Pro residues" evidence="1">
    <location>
        <begin position="1"/>
        <end position="11"/>
    </location>
</feature>
<name>A0A5N6JS44_MONLA</name>
<dbReference type="Proteomes" id="UP000326757">
    <property type="component" value="Unassembled WGS sequence"/>
</dbReference>
<feature type="region of interest" description="Disordered" evidence="1">
    <location>
        <begin position="1"/>
        <end position="23"/>
    </location>
</feature>
<feature type="compositionally biased region" description="Polar residues" evidence="1">
    <location>
        <begin position="12"/>
        <end position="23"/>
    </location>
</feature>
<accession>A0A5N6JS44</accession>
<protein>
    <submittedName>
        <fullName evidence="2">Uncharacterized protein</fullName>
    </submittedName>
</protein>
<gene>
    <name evidence="2" type="ORF">EYC80_006500</name>
</gene>
<organism evidence="2 3">
    <name type="scientific">Monilinia laxa</name>
    <name type="common">Brown rot fungus</name>
    <name type="synonym">Sclerotinia laxa</name>
    <dbReference type="NCBI Taxonomy" id="61186"/>
    <lineage>
        <taxon>Eukaryota</taxon>
        <taxon>Fungi</taxon>
        <taxon>Dikarya</taxon>
        <taxon>Ascomycota</taxon>
        <taxon>Pezizomycotina</taxon>
        <taxon>Leotiomycetes</taxon>
        <taxon>Helotiales</taxon>
        <taxon>Sclerotiniaceae</taxon>
        <taxon>Monilinia</taxon>
    </lineage>
</organism>
<feature type="region of interest" description="Disordered" evidence="1">
    <location>
        <begin position="110"/>
        <end position="185"/>
    </location>
</feature>
<evidence type="ECO:0000256" key="1">
    <source>
        <dbReference type="SAM" id="MobiDB-lite"/>
    </source>
</evidence>
<dbReference type="AlphaFoldDB" id="A0A5N6JS44"/>
<feature type="compositionally biased region" description="Polar residues" evidence="1">
    <location>
        <begin position="151"/>
        <end position="184"/>
    </location>
</feature>
<evidence type="ECO:0000313" key="2">
    <source>
        <dbReference type="EMBL" id="KAB8291702.1"/>
    </source>
</evidence>
<comment type="caution">
    <text evidence="2">The sequence shown here is derived from an EMBL/GenBank/DDBJ whole genome shotgun (WGS) entry which is preliminary data.</text>
</comment>
<dbReference type="EMBL" id="VIGI01000014">
    <property type="protein sequence ID" value="KAB8291702.1"/>
    <property type="molecule type" value="Genomic_DNA"/>
</dbReference>
<sequence length="249" mass="28266">MRLSSPTPPPSYTNQQNLDPSTPNRRLSSFNYTYKNNPNDPLEVLYTLSPPAFHYLPRSTLLPPQIVRKGFVETPENSPPLLEGTRMQIMVIPRGVRTIVIHFLVYDPLRKKAHPPPSPPSPMRNRNCNPSPPRTPNPKSSTGKLRKMESNNRLSSPNSKARDQITSLRSTSRLSNHSEPNVRSNLDGMEIEVVGKSTVARIGEERDEEGEGEGEGEYVVMKRVVQLPRKVWCGRNCKDKFEQLFIRRS</sequence>
<dbReference type="OrthoDB" id="3556934at2759"/>